<dbReference type="Pfam" id="PF05954">
    <property type="entry name" value="Phage_GPD"/>
    <property type="match status" value="1"/>
</dbReference>
<evidence type="ECO:0000313" key="5">
    <source>
        <dbReference type="EMBL" id="KZE17722.1"/>
    </source>
</evidence>
<comment type="caution">
    <text evidence="5">The sequence shown here is derived from an EMBL/GenBank/DDBJ whole genome shotgun (WGS) entry which is preliminary data.</text>
</comment>
<dbReference type="NCBIfam" id="TIGR03361">
    <property type="entry name" value="VI_Rhs_Vgr"/>
    <property type="match status" value="1"/>
</dbReference>
<dbReference type="SUPFAM" id="SSF69349">
    <property type="entry name" value="Phage fibre proteins"/>
    <property type="match status" value="1"/>
</dbReference>
<feature type="region of interest" description="Disordered" evidence="2">
    <location>
        <begin position="659"/>
        <end position="681"/>
    </location>
</feature>
<dbReference type="RefSeq" id="WP_066688734.1">
    <property type="nucleotide sequence ID" value="NZ_CP117025.1"/>
</dbReference>
<protein>
    <recommendedName>
        <fullName evidence="7">Gp5/Type VI secretion system Vgr protein OB-fold domain-containing protein</fullName>
    </recommendedName>
</protein>
<keyword evidence="6" id="KW-1185">Reference proteome</keyword>
<sequence>MSIDVGDEQVVLQRIESEERLGRPFLVQATIISPLELDLYPHLGKPAGLAVLEDGELLRRFHGLVTAGEYVEEKPDGHHYRLRIEPWTYYLAQNRQMAIFQDKTAVEIIQEVIEGAGIQDVDYTRLAKPRITRGYTVQYRESDFDFVSRLMEEEGIYYFFRHDADRHVMVLCEGPASHQPGNPPQLRFNANAMSVFTANSKSRFDAPRDILQSWVERVASSGQARVTVRDYDFESPDQPLASESAGQGGHPRDDREIFVYPGRHVREKTGRGDQEQVGRERGQTLLDAQRANRRVFTGTSQASGITTGQRLDVADHPADRLNGSYMVIAATHSIAAEAYRSGEQEDEEPYNVRFEAIPADTVYQSPPQTPRPRTTGLETAMVTGPTGETIYTDEYGRVKVRFPWDRADTPGERSTCWIRVSQTGGLGNVILPRVGHEVLVDFLDGDPDRPIVMGRVFNRSHMPVYDLPANKTRAVWRTLTYGASGDYPETEALDSGQTRTSNEIRFEDKGGQEELFIHAERDMNSRVRFDESRHVGHNQDRRVGLDRTTNIGRDDTSTIGRNETRTVVGDSKTEVQGKRETHVIGTDGLLVDGALSIESKTAITIRVKNSKITIGPDSITIQSPTINVQANDQAVVNAPDTRINGSATLLLNGGRTDINPDGGGSFGAPEALGPAAGDGSR</sequence>
<feature type="domain" description="Gp5/Type VI secretion system Vgr protein OB-fold" evidence="3">
    <location>
        <begin position="392"/>
        <end position="457"/>
    </location>
</feature>
<evidence type="ECO:0000259" key="4">
    <source>
        <dbReference type="Pfam" id="PF22178"/>
    </source>
</evidence>
<dbReference type="InterPro" id="IPR054030">
    <property type="entry name" value="Gp5_Vgr_C"/>
</dbReference>
<organism evidence="5 6">
    <name type="scientific">Sphingomonas hankookensis</name>
    <dbReference type="NCBI Taxonomy" id="563996"/>
    <lineage>
        <taxon>Bacteria</taxon>
        <taxon>Pseudomonadati</taxon>
        <taxon>Pseudomonadota</taxon>
        <taxon>Alphaproteobacteria</taxon>
        <taxon>Sphingomonadales</taxon>
        <taxon>Sphingomonadaceae</taxon>
        <taxon>Sphingomonas</taxon>
    </lineage>
</organism>
<dbReference type="Pfam" id="PF22178">
    <property type="entry name" value="Gp5_trimer_C"/>
    <property type="match status" value="1"/>
</dbReference>
<dbReference type="Gene3D" id="4.10.220.110">
    <property type="match status" value="1"/>
</dbReference>
<evidence type="ECO:0000259" key="3">
    <source>
        <dbReference type="Pfam" id="PF04717"/>
    </source>
</evidence>
<accession>A0ABR5YEY3</accession>
<dbReference type="InterPro" id="IPR006533">
    <property type="entry name" value="T6SS_Vgr_RhsGE"/>
</dbReference>
<feature type="domain" description="Gp5/Type VI secretion system Vgr C-terminal trimerisation" evidence="4">
    <location>
        <begin position="496"/>
        <end position="594"/>
    </location>
</feature>
<feature type="region of interest" description="Disordered" evidence="2">
    <location>
        <begin position="234"/>
        <end position="255"/>
    </location>
</feature>
<dbReference type="InterPro" id="IPR006531">
    <property type="entry name" value="Gp5/Vgr_OB"/>
</dbReference>
<dbReference type="InterPro" id="IPR017847">
    <property type="entry name" value="T6SS_RhsGE_Vgr_subset"/>
</dbReference>
<dbReference type="Gene3D" id="2.30.110.50">
    <property type="match status" value="1"/>
</dbReference>
<dbReference type="SUPFAM" id="SSF69279">
    <property type="entry name" value="Phage tail proteins"/>
    <property type="match status" value="2"/>
</dbReference>
<name>A0ABR5YEY3_9SPHN</name>
<reference evidence="6" key="1">
    <citation type="submission" date="2016-01" db="EMBL/GenBank/DDBJ databases">
        <title>Draft genome of Chromobacterium sp. F49.</title>
        <authorList>
            <person name="Hong K.W."/>
        </authorList>
    </citation>
    <scope>NUCLEOTIDE SEQUENCE [LARGE SCALE GENOMIC DNA]</scope>
    <source>
        <strain evidence="6">CN3</strain>
    </source>
</reference>
<dbReference type="Proteomes" id="UP000076609">
    <property type="component" value="Unassembled WGS sequence"/>
</dbReference>
<dbReference type="Gene3D" id="2.40.50.230">
    <property type="entry name" value="Gp5 N-terminal domain"/>
    <property type="match status" value="1"/>
</dbReference>
<evidence type="ECO:0000256" key="1">
    <source>
        <dbReference type="ARBA" id="ARBA00005558"/>
    </source>
</evidence>
<dbReference type="SUPFAM" id="SSF69255">
    <property type="entry name" value="gp5 N-terminal domain-like"/>
    <property type="match status" value="1"/>
</dbReference>
<dbReference type="Gene3D" id="3.55.50.10">
    <property type="entry name" value="Baseplate protein-like domains"/>
    <property type="match status" value="1"/>
</dbReference>
<gene>
    <name evidence="5" type="ORF">AVT10_10355</name>
</gene>
<dbReference type="Pfam" id="PF04717">
    <property type="entry name" value="Phage_base_V"/>
    <property type="match status" value="1"/>
</dbReference>
<comment type="similarity">
    <text evidence="1">Belongs to the VgrG protein family.</text>
</comment>
<dbReference type="EMBL" id="LQQO01000005">
    <property type="protein sequence ID" value="KZE17722.1"/>
    <property type="molecule type" value="Genomic_DNA"/>
</dbReference>
<proteinExistence type="inferred from homology"/>
<dbReference type="NCBIfam" id="TIGR01646">
    <property type="entry name" value="vgr_GE"/>
    <property type="match status" value="1"/>
</dbReference>
<dbReference type="InterPro" id="IPR037026">
    <property type="entry name" value="Vgr_OB-fold_dom_sf"/>
</dbReference>
<evidence type="ECO:0000313" key="6">
    <source>
        <dbReference type="Proteomes" id="UP000076609"/>
    </source>
</evidence>
<evidence type="ECO:0000256" key="2">
    <source>
        <dbReference type="SAM" id="MobiDB-lite"/>
    </source>
</evidence>
<evidence type="ECO:0008006" key="7">
    <source>
        <dbReference type="Google" id="ProtNLM"/>
    </source>
</evidence>